<sequence>MLRPVTPKVEERRERFSIADINLMVQTFYAQVRDDEELGPIFERRIDSWPEHLERMVFFWRAVLRSEPTFTMSERGAPPVLHWGMEEVERHHYQRWLSLFSEVVEGIFEPDDAEQVFEAASRIAEAFSRYLPADSTEGER</sequence>
<dbReference type="CDD" id="cd08916">
    <property type="entry name" value="TrHb3_P"/>
    <property type="match status" value="1"/>
</dbReference>
<dbReference type="Proteomes" id="UP000321412">
    <property type="component" value="Unassembled WGS sequence"/>
</dbReference>
<evidence type="ECO:0000259" key="1">
    <source>
        <dbReference type="PROSITE" id="PS50841"/>
    </source>
</evidence>
<dbReference type="PROSITE" id="PS50841">
    <property type="entry name" value="DIX"/>
    <property type="match status" value="1"/>
</dbReference>
<dbReference type="EMBL" id="VOSM01000003">
    <property type="protein sequence ID" value="TXD37451.1"/>
    <property type="molecule type" value="Genomic_DNA"/>
</dbReference>
<protein>
    <submittedName>
        <fullName evidence="2">Group III truncated hemoglobin</fullName>
    </submittedName>
</protein>
<keyword evidence="3" id="KW-1185">Reference proteome</keyword>
<dbReference type="SUPFAM" id="SSF46458">
    <property type="entry name" value="Globin-like"/>
    <property type="match status" value="1"/>
</dbReference>
<name>A0A5C6XCH3_9DELT</name>
<evidence type="ECO:0000313" key="3">
    <source>
        <dbReference type="Proteomes" id="UP000321412"/>
    </source>
</evidence>
<dbReference type="RefSeq" id="WP_146980608.1">
    <property type="nucleotide sequence ID" value="NZ_VOSM01000003.1"/>
</dbReference>
<organism evidence="2 3">
    <name type="scientific">Lujinxingia vulgaris</name>
    <dbReference type="NCBI Taxonomy" id="2600176"/>
    <lineage>
        <taxon>Bacteria</taxon>
        <taxon>Deltaproteobacteria</taxon>
        <taxon>Bradymonadales</taxon>
        <taxon>Lujinxingiaceae</taxon>
        <taxon>Lujinxingia</taxon>
    </lineage>
</organism>
<dbReference type="InterPro" id="IPR009050">
    <property type="entry name" value="Globin-like_sf"/>
</dbReference>
<dbReference type="InterPro" id="IPR012292">
    <property type="entry name" value="Globin/Proto"/>
</dbReference>
<gene>
    <name evidence="2" type="ORF">FRC98_07080</name>
</gene>
<accession>A0A5C6XCH3</accession>
<feature type="domain" description="DIX" evidence="1">
    <location>
        <begin position="1"/>
        <end position="54"/>
    </location>
</feature>
<dbReference type="InterPro" id="IPR001158">
    <property type="entry name" value="DIX"/>
</dbReference>
<dbReference type="Gene3D" id="1.10.490.10">
    <property type="entry name" value="Globins"/>
    <property type="match status" value="1"/>
</dbReference>
<dbReference type="GO" id="GO:0019825">
    <property type="term" value="F:oxygen binding"/>
    <property type="evidence" value="ECO:0007669"/>
    <property type="project" value="InterPro"/>
</dbReference>
<dbReference type="GO" id="GO:0020037">
    <property type="term" value="F:heme binding"/>
    <property type="evidence" value="ECO:0007669"/>
    <property type="project" value="InterPro"/>
</dbReference>
<dbReference type="AlphaFoldDB" id="A0A5C6XCH3"/>
<comment type="caution">
    <text evidence="2">The sequence shown here is derived from an EMBL/GenBank/DDBJ whole genome shotgun (WGS) entry which is preliminary data.</text>
</comment>
<proteinExistence type="predicted"/>
<reference evidence="2 3" key="1">
    <citation type="submission" date="2019-08" db="EMBL/GenBank/DDBJ databases">
        <title>Bradymonadales sp. TMQ4.</title>
        <authorList>
            <person name="Liang Q."/>
        </authorList>
    </citation>
    <scope>NUCLEOTIDE SEQUENCE [LARGE SCALE GENOMIC DNA]</scope>
    <source>
        <strain evidence="2 3">TMQ4</strain>
    </source>
</reference>
<dbReference type="OrthoDB" id="25954at2"/>
<evidence type="ECO:0000313" key="2">
    <source>
        <dbReference type="EMBL" id="TXD37451.1"/>
    </source>
</evidence>